<protein>
    <submittedName>
        <fullName evidence="1">Uncharacterized protein</fullName>
    </submittedName>
</protein>
<proteinExistence type="predicted"/>
<evidence type="ECO:0000313" key="1">
    <source>
        <dbReference type="EMBL" id="MDS0297111.1"/>
    </source>
</evidence>
<comment type="caution">
    <text evidence="1">The sequence shown here is derived from an EMBL/GenBank/DDBJ whole genome shotgun (WGS) entry which is preliminary data.</text>
</comment>
<dbReference type="EMBL" id="JAMQOQ010000016">
    <property type="protein sequence ID" value="MDS0297111.1"/>
    <property type="molecule type" value="Genomic_DNA"/>
</dbReference>
<sequence length="70" mass="8116">MAIREHTNENAPNKTERGKYWRVDLFERMSVEEYEAVRAGEIDGSELIAWYVERGQTDSYLGRTTLGGDF</sequence>
<dbReference type="RefSeq" id="WP_310931053.1">
    <property type="nucleotide sequence ID" value="NZ_JAMQOQ010000016.1"/>
</dbReference>
<organism evidence="1 2">
    <name type="scientific">Halogeometricum luteum</name>
    <dbReference type="NCBI Taxonomy" id="2950537"/>
    <lineage>
        <taxon>Archaea</taxon>
        <taxon>Methanobacteriati</taxon>
        <taxon>Methanobacteriota</taxon>
        <taxon>Stenosarchaea group</taxon>
        <taxon>Halobacteria</taxon>
        <taxon>Halobacteriales</taxon>
        <taxon>Haloferacaceae</taxon>
        <taxon>Halogeometricum</taxon>
    </lineage>
</organism>
<keyword evidence="2" id="KW-1185">Reference proteome</keyword>
<evidence type="ECO:0000313" key="2">
    <source>
        <dbReference type="Proteomes" id="UP001254813"/>
    </source>
</evidence>
<dbReference type="Proteomes" id="UP001254813">
    <property type="component" value="Unassembled WGS sequence"/>
</dbReference>
<reference evidence="1 2" key="1">
    <citation type="submission" date="2022-06" db="EMBL/GenBank/DDBJ databases">
        <title>Halogeometricum sp. a new haloarchaeum isolate from saline soil.</title>
        <authorList>
            <person name="Strakova D."/>
            <person name="Galisteo C."/>
            <person name="Sanchez-Porro C."/>
            <person name="Ventosa A."/>
        </authorList>
    </citation>
    <scope>NUCLEOTIDE SEQUENCE [LARGE SCALE GENOMIC DNA]</scope>
    <source>
        <strain evidence="2">S3BR25-2</strain>
    </source>
</reference>
<gene>
    <name evidence="1" type="ORF">NDI79_23385</name>
</gene>
<name>A0ABU2G9G8_9EURY</name>
<accession>A0ABU2G9G8</accession>